<reference evidence="2 3" key="1">
    <citation type="submission" date="2018-12" db="EMBL/GenBank/DDBJ databases">
        <title>Complete Genome Sequence of Glutamicibacter creatinolyticus strain LGCM259,isolated from an abscess of a 12-year-old mare in Italy.</title>
        <authorList>
            <person name="Santos R.G."/>
            <person name="Silva A.L."/>
            <person name="Seyffert N."/>
            <person name="Castro T.L.P."/>
            <person name="Attili A.R."/>
            <person name="Rifici C."/>
            <person name="Mazzullo G."/>
            <person name="Brenig B."/>
            <person name="Venanzi F."/>
            <person name="Azevedo V."/>
        </authorList>
    </citation>
    <scope>NUCLEOTIDE SEQUENCE [LARGE SCALE GENOMIC DNA]</scope>
    <source>
        <strain evidence="2 3">LGCM 259</strain>
    </source>
</reference>
<protein>
    <submittedName>
        <fullName evidence="2">Uncharacterized protein</fullName>
    </submittedName>
</protein>
<dbReference type="EMBL" id="CP034412">
    <property type="protein sequence ID" value="QCY48575.1"/>
    <property type="molecule type" value="Genomic_DNA"/>
</dbReference>
<accession>A0A5B7WYS2</accession>
<dbReference type="AlphaFoldDB" id="A0A5B7WYS2"/>
<feature type="region of interest" description="Disordered" evidence="1">
    <location>
        <begin position="128"/>
        <end position="165"/>
    </location>
</feature>
<keyword evidence="3" id="KW-1185">Reference proteome</keyword>
<proteinExistence type="predicted"/>
<evidence type="ECO:0000313" key="2">
    <source>
        <dbReference type="EMBL" id="QCY48575.1"/>
    </source>
</evidence>
<evidence type="ECO:0000256" key="1">
    <source>
        <dbReference type="SAM" id="MobiDB-lite"/>
    </source>
</evidence>
<name>A0A5B7WYS2_9MICC</name>
<dbReference type="RefSeq" id="WP_138927067.1">
    <property type="nucleotide sequence ID" value="NZ_CP034412.1"/>
</dbReference>
<dbReference type="KEGG" id="gcr:GcLGCM259_2868"/>
<sequence length="165" mass="18677">MGDPFHTGGLLNGCAVLRWMEGESTGASRGRLPAAEDPAQIQHHEADQCPYLEVQLDGSLIHAQEIASYGPRVMIRYPAQVLDANHFSHLKVAWVDREKTRRIRRENACWNNPVDSIDWHELEDESLQDEVPGYRSAKQQNPERRVLDHQPYSADRLSGGPLEEA</sequence>
<dbReference type="Proteomes" id="UP000307000">
    <property type="component" value="Chromosome"/>
</dbReference>
<gene>
    <name evidence="2" type="ORF">GcLGCM259_2868</name>
</gene>
<evidence type="ECO:0000313" key="3">
    <source>
        <dbReference type="Proteomes" id="UP000307000"/>
    </source>
</evidence>
<organism evidence="2 3">
    <name type="scientific">Glutamicibacter creatinolyticus</name>
    <dbReference type="NCBI Taxonomy" id="162496"/>
    <lineage>
        <taxon>Bacteria</taxon>
        <taxon>Bacillati</taxon>
        <taxon>Actinomycetota</taxon>
        <taxon>Actinomycetes</taxon>
        <taxon>Micrococcales</taxon>
        <taxon>Micrococcaceae</taxon>
        <taxon>Glutamicibacter</taxon>
    </lineage>
</organism>